<keyword evidence="1" id="KW-0808">Transferase</keyword>
<organism evidence="1 2">
    <name type="scientific">[Eubacterium] siraeum</name>
    <dbReference type="NCBI Taxonomy" id="39492"/>
    <lineage>
        <taxon>Bacteria</taxon>
        <taxon>Bacillati</taxon>
        <taxon>Bacillota</taxon>
        <taxon>Clostridia</taxon>
        <taxon>Eubacteriales</taxon>
        <taxon>Oscillospiraceae</taxon>
        <taxon>Oscillospiraceae incertae sedis</taxon>
    </lineage>
</organism>
<dbReference type="SUPFAM" id="SSF81301">
    <property type="entry name" value="Nucleotidyltransferase"/>
    <property type="match status" value="1"/>
</dbReference>
<protein>
    <submittedName>
        <fullName evidence="1">Streptomycin adenylyltransferase</fullName>
    </submittedName>
</protein>
<dbReference type="SUPFAM" id="SSF81631">
    <property type="entry name" value="PAP/OAS1 substrate-binding domain"/>
    <property type="match status" value="1"/>
</dbReference>
<accession>A0A174ZHY4</accession>
<sequence length="272" mass="30941">MNRYDELMKRLIAVCKAQPEIKAVIIVGSQAREISKADEYSDLDLIIACSEPQILLYENNIIDKLGKPVYSFVEDTFAGEKERRILFEKSLDVDMIVMSEDSLVNLLKSHNADFILNRGFSLCYDACGISQLICKSSKITPCDFTALSEKSFRNLTNDFMFHTVWAEKKIRRGELWTAIMCVNGYLKTKLITVIEMYEHCIHGIAYDTWHNGRMAEQWAEPFIVDKLGDCFSRYDADDLLSALAATRELFLTLAKECASAYGYTTGIPEIDS</sequence>
<proteinExistence type="predicted"/>
<dbReference type="Gene3D" id="3.30.460.10">
    <property type="entry name" value="Beta Polymerase, domain 2"/>
    <property type="match status" value="1"/>
</dbReference>
<dbReference type="Pfam" id="PF04439">
    <property type="entry name" value="Adenyl_transf"/>
    <property type="match status" value="1"/>
</dbReference>
<dbReference type="InterPro" id="IPR007530">
    <property type="entry name" value="Aminoglycoside_adenylylTfrase"/>
</dbReference>
<dbReference type="InterPro" id="IPR043519">
    <property type="entry name" value="NT_sf"/>
</dbReference>
<dbReference type="EMBL" id="CZBY01000004">
    <property type="protein sequence ID" value="CUQ83878.1"/>
    <property type="molecule type" value="Genomic_DNA"/>
</dbReference>
<name>A0A174ZHY4_9FIRM</name>
<dbReference type="STRING" id="39492.ERS852540_00775"/>
<dbReference type="GO" id="GO:0016779">
    <property type="term" value="F:nucleotidyltransferase activity"/>
    <property type="evidence" value="ECO:0007669"/>
    <property type="project" value="UniProtKB-KW"/>
</dbReference>
<gene>
    <name evidence="1" type="ORF">ERS852540_00775</name>
</gene>
<dbReference type="AlphaFoldDB" id="A0A174ZHY4"/>
<evidence type="ECO:0000313" key="1">
    <source>
        <dbReference type="EMBL" id="CUQ83878.1"/>
    </source>
</evidence>
<evidence type="ECO:0000313" key="2">
    <source>
        <dbReference type="Proteomes" id="UP000095662"/>
    </source>
</evidence>
<reference evidence="1 2" key="1">
    <citation type="submission" date="2015-09" db="EMBL/GenBank/DDBJ databases">
        <authorList>
            <consortium name="Pathogen Informatics"/>
        </authorList>
    </citation>
    <scope>NUCLEOTIDE SEQUENCE [LARGE SCALE GENOMIC DNA]</scope>
    <source>
        <strain evidence="1 2">2789STDY5834928</strain>
    </source>
</reference>
<dbReference type="OrthoDB" id="9776406at2"/>
<dbReference type="Gene3D" id="1.20.120.330">
    <property type="entry name" value="Nucleotidyltransferases domain 2"/>
    <property type="match status" value="1"/>
</dbReference>
<keyword evidence="1" id="KW-0548">Nucleotidyltransferase</keyword>
<dbReference type="Proteomes" id="UP000095662">
    <property type="component" value="Unassembled WGS sequence"/>
</dbReference>
<dbReference type="CDD" id="cd05403">
    <property type="entry name" value="NT_KNTase_like"/>
    <property type="match status" value="1"/>
</dbReference>